<gene>
    <name evidence="3" type="ORF">FJTKL_06552</name>
</gene>
<feature type="compositionally biased region" description="Polar residues" evidence="1">
    <location>
        <begin position="1"/>
        <end position="34"/>
    </location>
</feature>
<accession>A0ABR4DQ01</accession>
<keyword evidence="4" id="KW-1185">Reference proteome</keyword>
<evidence type="ECO:0000313" key="4">
    <source>
        <dbReference type="Proteomes" id="UP001600888"/>
    </source>
</evidence>
<feature type="domain" description="DUF7924" evidence="2">
    <location>
        <begin position="88"/>
        <end position="266"/>
    </location>
</feature>
<dbReference type="Proteomes" id="UP001600888">
    <property type="component" value="Unassembled WGS sequence"/>
</dbReference>
<sequence length="277" mass="30799">MSTNSKGPKTASVQSLRSGNSGDTRSISTTSEGFENSALDNGVLDAVRSGKQAVVDSDVKMKLLASRESASPTQSQYDKFADRIVEASNEQGTIAVYSKYIFQDTEDTHFDIGYRRKEDKMWTEFPKNVGFNNGLSAPKPDMIEGFPRDTFPPTIEDVKASRLVRDEPRYVALPHMAVEYKAREKSLHEAKVQAGYDGAAMVYGRNEALKYIGKADPPRQPAVLTATTIGQEWKVYGHCAHPNDSNGKEEYYQCRMAGGSMENLSEYKQGRKVLRNM</sequence>
<protein>
    <recommendedName>
        <fullName evidence="2">DUF7924 domain-containing protein</fullName>
    </recommendedName>
</protein>
<proteinExistence type="predicted"/>
<dbReference type="InterPro" id="IPR057684">
    <property type="entry name" value="DUF7924"/>
</dbReference>
<feature type="region of interest" description="Disordered" evidence="1">
    <location>
        <begin position="1"/>
        <end position="40"/>
    </location>
</feature>
<organism evidence="3 4">
    <name type="scientific">Diaporthe vaccinii</name>
    <dbReference type="NCBI Taxonomy" id="105482"/>
    <lineage>
        <taxon>Eukaryota</taxon>
        <taxon>Fungi</taxon>
        <taxon>Dikarya</taxon>
        <taxon>Ascomycota</taxon>
        <taxon>Pezizomycotina</taxon>
        <taxon>Sordariomycetes</taxon>
        <taxon>Sordariomycetidae</taxon>
        <taxon>Diaporthales</taxon>
        <taxon>Diaporthaceae</taxon>
        <taxon>Diaporthe</taxon>
        <taxon>Diaporthe eres species complex</taxon>
    </lineage>
</organism>
<evidence type="ECO:0000256" key="1">
    <source>
        <dbReference type="SAM" id="MobiDB-lite"/>
    </source>
</evidence>
<dbReference type="Pfam" id="PF25545">
    <property type="entry name" value="DUF7924"/>
    <property type="match status" value="1"/>
</dbReference>
<reference evidence="3 4" key="1">
    <citation type="submission" date="2024-03" db="EMBL/GenBank/DDBJ databases">
        <title>A high-quality draft genome sequence of Diaporthe vaccinii, a causative agent of upright dieback and viscid rot disease in cranberry plants.</title>
        <authorList>
            <person name="Sarrasin M."/>
            <person name="Lang B.F."/>
            <person name="Burger G."/>
        </authorList>
    </citation>
    <scope>NUCLEOTIDE SEQUENCE [LARGE SCALE GENOMIC DNA]</scope>
    <source>
        <strain evidence="3 4">IS7</strain>
    </source>
</reference>
<evidence type="ECO:0000259" key="2">
    <source>
        <dbReference type="Pfam" id="PF25545"/>
    </source>
</evidence>
<dbReference type="EMBL" id="JBAWTH010000235">
    <property type="protein sequence ID" value="KAL2272453.1"/>
    <property type="molecule type" value="Genomic_DNA"/>
</dbReference>
<evidence type="ECO:0000313" key="3">
    <source>
        <dbReference type="EMBL" id="KAL2272453.1"/>
    </source>
</evidence>
<comment type="caution">
    <text evidence="3">The sequence shown here is derived from an EMBL/GenBank/DDBJ whole genome shotgun (WGS) entry which is preliminary data.</text>
</comment>
<name>A0ABR4DQ01_9PEZI</name>